<dbReference type="EMBL" id="LDEV01002198">
    <property type="protein sequence ID" value="KLJ09977.1"/>
    <property type="molecule type" value="Genomic_DNA"/>
</dbReference>
<dbReference type="InterPro" id="IPR018244">
    <property type="entry name" value="Allrgn_V5/Tpx1_CS"/>
</dbReference>
<evidence type="ECO:0000313" key="2">
    <source>
        <dbReference type="EMBL" id="KLJ09977.1"/>
    </source>
</evidence>
<gene>
    <name evidence="2" type="ORF">EMPG_14611</name>
</gene>
<accession>A0A0H1BG15</accession>
<name>A0A0H1BG15_9EURO</name>
<keyword evidence="3" id="KW-1185">Reference proteome</keyword>
<sequence length="129" mass="14265">MGYANVTAAVQAWGDERALFDFDRPRFTHETGHFSQLVWKGTRTVGCARFYCGGYADRRDDDDDDDDAYGWYVVCQYFPVGNIIGREFFEQNVQARVSGGGGRTKSPAYEVWGVGVTLLAALVTAFGVG</sequence>
<dbReference type="Gene3D" id="3.40.33.10">
    <property type="entry name" value="CAP"/>
    <property type="match status" value="1"/>
</dbReference>
<comment type="caution">
    <text evidence="2">The sequence shown here is derived from an EMBL/GenBank/DDBJ whole genome shotgun (WGS) entry which is preliminary data.</text>
</comment>
<dbReference type="PANTHER" id="PTHR10334">
    <property type="entry name" value="CYSTEINE-RICH SECRETORY PROTEIN-RELATED"/>
    <property type="match status" value="1"/>
</dbReference>
<dbReference type="STRING" id="2060906.A0A0H1BG15"/>
<dbReference type="SMART" id="SM00198">
    <property type="entry name" value="SCP"/>
    <property type="match status" value="1"/>
</dbReference>
<organism evidence="2 3">
    <name type="scientific">Blastomyces silverae</name>
    <dbReference type="NCBI Taxonomy" id="2060906"/>
    <lineage>
        <taxon>Eukaryota</taxon>
        <taxon>Fungi</taxon>
        <taxon>Dikarya</taxon>
        <taxon>Ascomycota</taxon>
        <taxon>Pezizomycotina</taxon>
        <taxon>Eurotiomycetes</taxon>
        <taxon>Eurotiomycetidae</taxon>
        <taxon>Onygenales</taxon>
        <taxon>Ajellomycetaceae</taxon>
        <taxon>Blastomyces</taxon>
    </lineage>
</organism>
<evidence type="ECO:0000259" key="1">
    <source>
        <dbReference type="SMART" id="SM00198"/>
    </source>
</evidence>
<dbReference type="GO" id="GO:0005576">
    <property type="term" value="C:extracellular region"/>
    <property type="evidence" value="ECO:0007669"/>
    <property type="project" value="InterPro"/>
</dbReference>
<dbReference type="Pfam" id="PF00188">
    <property type="entry name" value="CAP"/>
    <property type="match status" value="1"/>
</dbReference>
<dbReference type="Proteomes" id="UP000053573">
    <property type="component" value="Unassembled WGS sequence"/>
</dbReference>
<evidence type="ECO:0000313" key="3">
    <source>
        <dbReference type="Proteomes" id="UP000053573"/>
    </source>
</evidence>
<dbReference type="PRINTS" id="PR00837">
    <property type="entry name" value="V5TPXLIKE"/>
</dbReference>
<dbReference type="AlphaFoldDB" id="A0A0H1BG15"/>
<dbReference type="InterPro" id="IPR014044">
    <property type="entry name" value="CAP_dom"/>
</dbReference>
<dbReference type="SUPFAM" id="SSF55797">
    <property type="entry name" value="PR-1-like"/>
    <property type="match status" value="1"/>
</dbReference>
<protein>
    <recommendedName>
        <fullName evidence="1">SCP domain-containing protein</fullName>
    </recommendedName>
</protein>
<dbReference type="OrthoDB" id="337038at2759"/>
<dbReference type="InterPro" id="IPR001283">
    <property type="entry name" value="CRISP-related"/>
</dbReference>
<feature type="domain" description="SCP" evidence="1">
    <location>
        <begin position="2"/>
        <end position="85"/>
    </location>
</feature>
<dbReference type="PROSITE" id="PS01009">
    <property type="entry name" value="CRISP_1"/>
    <property type="match status" value="1"/>
</dbReference>
<dbReference type="InterPro" id="IPR035940">
    <property type="entry name" value="CAP_sf"/>
</dbReference>
<dbReference type="PROSITE" id="PS01010">
    <property type="entry name" value="CRISP_2"/>
    <property type="match status" value="1"/>
</dbReference>
<reference evidence="3" key="1">
    <citation type="journal article" date="2015" name="PLoS Genet.">
        <title>The dynamic genome and transcriptome of the human fungal pathogen Blastomyces and close relative Emmonsia.</title>
        <authorList>
            <person name="Munoz J.F."/>
            <person name="Gauthier G.M."/>
            <person name="Desjardins C.A."/>
            <person name="Gallo J.E."/>
            <person name="Holder J."/>
            <person name="Sullivan T.D."/>
            <person name="Marty A.J."/>
            <person name="Carmen J.C."/>
            <person name="Chen Z."/>
            <person name="Ding L."/>
            <person name="Gujja S."/>
            <person name="Magrini V."/>
            <person name="Misas E."/>
            <person name="Mitreva M."/>
            <person name="Priest M."/>
            <person name="Saif S."/>
            <person name="Whiston E.A."/>
            <person name="Young S."/>
            <person name="Zeng Q."/>
            <person name="Goldman W.E."/>
            <person name="Mardis E.R."/>
            <person name="Taylor J.W."/>
            <person name="McEwen J.G."/>
            <person name="Clay O.K."/>
            <person name="Klein B.S."/>
            <person name="Cuomo C.A."/>
        </authorList>
    </citation>
    <scope>NUCLEOTIDE SEQUENCE [LARGE SCALE GENOMIC DNA]</scope>
    <source>
        <strain evidence="3">UAMH 139</strain>
    </source>
</reference>
<proteinExistence type="predicted"/>